<reference evidence="1 2" key="1">
    <citation type="submission" date="2017-07" db="EMBL/GenBank/DDBJ databases">
        <title>Isolation and whole genome analysis of endospore-forming bacteria from heroin.</title>
        <authorList>
            <person name="Kalinowski J."/>
            <person name="Ahrens B."/>
            <person name="Al-Dilaimi A."/>
            <person name="Winkler A."/>
            <person name="Wibberg D."/>
            <person name="Schleenbecker U."/>
            <person name="Ruckert C."/>
            <person name="Wolfel R."/>
            <person name="Grass G."/>
        </authorList>
    </citation>
    <scope>NUCLEOTIDE SEQUENCE [LARGE SCALE GENOMIC DNA]</scope>
    <source>
        <strain evidence="1 2">7539</strain>
    </source>
</reference>
<gene>
    <name evidence="1" type="ORF">CHH72_00520</name>
</gene>
<dbReference type="RefSeq" id="WP_095326001.1">
    <property type="nucleotide sequence ID" value="NZ_NPCC01000002.1"/>
</dbReference>
<dbReference type="Proteomes" id="UP000216207">
    <property type="component" value="Unassembled WGS sequence"/>
</dbReference>
<dbReference type="EMBL" id="NPCC01000002">
    <property type="protein sequence ID" value="PAE90937.1"/>
    <property type="molecule type" value="Genomic_DNA"/>
</dbReference>
<evidence type="ECO:0000313" key="2">
    <source>
        <dbReference type="Proteomes" id="UP000216207"/>
    </source>
</evidence>
<organism evidence="1 2">
    <name type="scientific">Shouchella clausii</name>
    <name type="common">Alkalihalobacillus clausii</name>
    <dbReference type="NCBI Taxonomy" id="79880"/>
    <lineage>
        <taxon>Bacteria</taxon>
        <taxon>Bacillati</taxon>
        <taxon>Bacillota</taxon>
        <taxon>Bacilli</taxon>
        <taxon>Bacillales</taxon>
        <taxon>Bacillaceae</taxon>
        <taxon>Shouchella</taxon>
    </lineage>
</organism>
<dbReference type="AlphaFoldDB" id="A0A268P5B3"/>
<sequence>MRFNRRITFVAEYEGGYNPETGQHDEPRKEKDTVACNLSELGIERTNELFGQIDKKIIVARLQRPYQSPFDYVLIDEQRFSIKRQSDYRKGVFYLEGTAWG</sequence>
<name>A0A268P5B3_SHOCL</name>
<comment type="caution">
    <text evidence="1">The sequence shown here is derived from an EMBL/GenBank/DDBJ whole genome shotgun (WGS) entry which is preliminary data.</text>
</comment>
<evidence type="ECO:0008006" key="3">
    <source>
        <dbReference type="Google" id="ProtNLM"/>
    </source>
</evidence>
<evidence type="ECO:0000313" key="1">
    <source>
        <dbReference type="EMBL" id="PAE90937.1"/>
    </source>
</evidence>
<proteinExistence type="predicted"/>
<accession>A0A268P5B3</accession>
<protein>
    <recommendedName>
        <fullName evidence="3">Phage head-tail adapter protein</fullName>
    </recommendedName>
</protein>